<evidence type="ECO:0000313" key="2">
    <source>
        <dbReference type="Proteomes" id="UP000219494"/>
    </source>
</evidence>
<dbReference type="AlphaFoldDB" id="A0A285QGU2"/>
<reference evidence="1 2" key="1">
    <citation type="submission" date="2017-07" db="EMBL/GenBank/DDBJ databases">
        <authorList>
            <person name="Sun Z.S."/>
            <person name="Albrecht U."/>
            <person name="Echele G."/>
            <person name="Lee C.C."/>
        </authorList>
    </citation>
    <scope>NUCLEOTIDE SEQUENCE [LARGE SCALE GENOMIC DNA]</scope>
    <source>
        <strain evidence="1 2">CGMCC 1.12672</strain>
    </source>
</reference>
<dbReference type="EMBL" id="OBMI01000001">
    <property type="protein sequence ID" value="SOB81170.1"/>
    <property type="molecule type" value="Genomic_DNA"/>
</dbReference>
<dbReference type="OrthoDB" id="7571892at2"/>
<proteinExistence type="predicted"/>
<accession>A0A285QGU2</accession>
<gene>
    <name evidence="1" type="ORF">SAMN06297144_1434</name>
</gene>
<organism evidence="1 2">
    <name type="scientific">Sphingomonas guangdongensis</name>
    <dbReference type="NCBI Taxonomy" id="1141890"/>
    <lineage>
        <taxon>Bacteria</taxon>
        <taxon>Pseudomonadati</taxon>
        <taxon>Pseudomonadota</taxon>
        <taxon>Alphaproteobacteria</taxon>
        <taxon>Sphingomonadales</taxon>
        <taxon>Sphingomonadaceae</taxon>
        <taxon>Sphingomonas</taxon>
    </lineage>
</organism>
<dbReference type="Proteomes" id="UP000219494">
    <property type="component" value="Unassembled WGS sequence"/>
</dbReference>
<protein>
    <recommendedName>
        <fullName evidence="3">Cro/C1-type HTH DNA-binding domain-containing protein</fullName>
    </recommendedName>
</protein>
<name>A0A285QGU2_9SPHN</name>
<keyword evidence="2" id="KW-1185">Reference proteome</keyword>
<sequence length="70" mass="7913">MTAPLRPLPRLKQLAREINVTVPTLARVIGRSETYFRKRWNADTYLLDLPGEEIETLARFFGVPASELGG</sequence>
<evidence type="ECO:0008006" key="3">
    <source>
        <dbReference type="Google" id="ProtNLM"/>
    </source>
</evidence>
<evidence type="ECO:0000313" key="1">
    <source>
        <dbReference type="EMBL" id="SOB81170.1"/>
    </source>
</evidence>